<sequence length="63" mass="7664">METMMRLILDGLYCLVALCAGGFFVAMIYTDIKKDQRDEEMARHREEREEEYHRKQMESFRNK</sequence>
<keyword evidence="2" id="KW-0812">Transmembrane</keyword>
<reference evidence="3" key="1">
    <citation type="submission" date="2019-11" db="EMBL/GenBank/DDBJ databases">
        <authorList>
            <person name="Feng L."/>
        </authorList>
    </citation>
    <scope>NUCLEOTIDE SEQUENCE</scope>
    <source>
        <strain evidence="3">VrattiLFYP33</strain>
    </source>
</reference>
<dbReference type="EMBL" id="CACRUX010000063">
    <property type="protein sequence ID" value="VYU32342.1"/>
    <property type="molecule type" value="Genomic_DNA"/>
</dbReference>
<feature type="transmembrane region" description="Helical" evidence="2">
    <location>
        <begin position="7"/>
        <end position="29"/>
    </location>
</feature>
<evidence type="ECO:0000256" key="2">
    <source>
        <dbReference type="SAM" id="Phobius"/>
    </source>
</evidence>
<proteinExistence type="predicted"/>
<feature type="region of interest" description="Disordered" evidence="1">
    <location>
        <begin position="38"/>
        <end position="63"/>
    </location>
</feature>
<dbReference type="GeneID" id="92879183"/>
<gene>
    <name evidence="3" type="ORF">VRLFYP33_01735</name>
</gene>
<keyword evidence="2" id="KW-0472">Membrane</keyword>
<evidence type="ECO:0000256" key="1">
    <source>
        <dbReference type="SAM" id="MobiDB-lite"/>
    </source>
</evidence>
<dbReference type="RefSeq" id="WP_009014571.1">
    <property type="nucleotide sequence ID" value="NZ_CACRUX010000063.1"/>
</dbReference>
<name>A0A6N3DVE2_9FIRM</name>
<protein>
    <submittedName>
        <fullName evidence="3">Uncharacterized protein</fullName>
    </submittedName>
</protein>
<organism evidence="3">
    <name type="scientific">Veillonella ratti</name>
    <dbReference type="NCBI Taxonomy" id="103892"/>
    <lineage>
        <taxon>Bacteria</taxon>
        <taxon>Bacillati</taxon>
        <taxon>Bacillota</taxon>
        <taxon>Negativicutes</taxon>
        <taxon>Veillonellales</taxon>
        <taxon>Veillonellaceae</taxon>
        <taxon>Veillonella</taxon>
    </lineage>
</organism>
<accession>A0A6N3DVE2</accession>
<dbReference type="AlphaFoldDB" id="A0A6N3DVE2"/>
<keyword evidence="2" id="KW-1133">Transmembrane helix</keyword>
<evidence type="ECO:0000313" key="3">
    <source>
        <dbReference type="EMBL" id="VYU32342.1"/>
    </source>
</evidence>